<dbReference type="Proteomes" id="UP001287286">
    <property type="component" value="Unassembled WGS sequence"/>
</dbReference>
<gene>
    <name evidence="2" type="ORF">Purlil1_5642</name>
</gene>
<feature type="compositionally biased region" description="Polar residues" evidence="1">
    <location>
        <begin position="20"/>
        <end position="35"/>
    </location>
</feature>
<dbReference type="EMBL" id="JAWRVI010000017">
    <property type="protein sequence ID" value="KAK4090016.1"/>
    <property type="molecule type" value="Genomic_DNA"/>
</dbReference>
<proteinExistence type="predicted"/>
<sequence>MPATRPTARRRGQLAPPLPQSTATVGGSGNPNNLSAGPGAPGMRPEDIEFDSRAIEGRQSNSDVETSSLRYIATSVAFNAASSPNIHRWLQLRRRAAGPTLTGCWRTLNPSQFHGITGETVDP</sequence>
<keyword evidence="3" id="KW-1185">Reference proteome</keyword>
<name>A0ABR0C1X5_PURLI</name>
<protein>
    <submittedName>
        <fullName evidence="2">Uncharacterized protein</fullName>
    </submittedName>
</protein>
<reference evidence="2 3" key="1">
    <citation type="journal article" date="2024" name="Microbiol. Resour. Announc.">
        <title>Genome annotations for the ascomycete fungi Trichoderma harzianum, Trichoderma aggressivum, and Purpureocillium lilacinum.</title>
        <authorList>
            <person name="Beijen E.P.W."/>
            <person name="Ohm R.A."/>
        </authorList>
    </citation>
    <scope>NUCLEOTIDE SEQUENCE [LARGE SCALE GENOMIC DNA]</scope>
    <source>
        <strain evidence="2 3">CBS 150709</strain>
    </source>
</reference>
<feature type="region of interest" description="Disordered" evidence="1">
    <location>
        <begin position="1"/>
        <end position="49"/>
    </location>
</feature>
<organism evidence="2 3">
    <name type="scientific">Purpureocillium lilacinum</name>
    <name type="common">Paecilomyces lilacinus</name>
    <dbReference type="NCBI Taxonomy" id="33203"/>
    <lineage>
        <taxon>Eukaryota</taxon>
        <taxon>Fungi</taxon>
        <taxon>Dikarya</taxon>
        <taxon>Ascomycota</taxon>
        <taxon>Pezizomycotina</taxon>
        <taxon>Sordariomycetes</taxon>
        <taxon>Hypocreomycetidae</taxon>
        <taxon>Hypocreales</taxon>
        <taxon>Ophiocordycipitaceae</taxon>
        <taxon>Purpureocillium</taxon>
    </lineage>
</organism>
<evidence type="ECO:0000313" key="3">
    <source>
        <dbReference type="Proteomes" id="UP001287286"/>
    </source>
</evidence>
<accession>A0ABR0C1X5</accession>
<evidence type="ECO:0000313" key="2">
    <source>
        <dbReference type="EMBL" id="KAK4090016.1"/>
    </source>
</evidence>
<comment type="caution">
    <text evidence="2">The sequence shown here is derived from an EMBL/GenBank/DDBJ whole genome shotgun (WGS) entry which is preliminary data.</text>
</comment>
<evidence type="ECO:0000256" key="1">
    <source>
        <dbReference type="SAM" id="MobiDB-lite"/>
    </source>
</evidence>